<dbReference type="AlphaFoldDB" id="A0A1D7VM88"/>
<organism evidence="1 2">
    <name type="scientific">Streptomyces lydicus</name>
    <dbReference type="NCBI Taxonomy" id="47763"/>
    <lineage>
        <taxon>Bacteria</taxon>
        <taxon>Bacillati</taxon>
        <taxon>Actinomycetota</taxon>
        <taxon>Actinomycetes</taxon>
        <taxon>Kitasatosporales</taxon>
        <taxon>Streptomycetaceae</taxon>
        <taxon>Streptomyces</taxon>
    </lineage>
</organism>
<reference evidence="1 2" key="1">
    <citation type="submission" date="2016-09" db="EMBL/GenBank/DDBJ databases">
        <title>Complete genome sequencing of Streptomyces lydicus 103 and metabolic pathways analysis of antibiotic biosynthesis.</title>
        <authorList>
            <person name="Jia N."/>
            <person name="Ding M.-Z."/>
            <person name="Gao F."/>
            <person name="Yuan Y.-J."/>
        </authorList>
    </citation>
    <scope>NUCLEOTIDE SEQUENCE [LARGE SCALE GENOMIC DNA]</scope>
    <source>
        <strain evidence="1 2">103</strain>
    </source>
</reference>
<proteinExistence type="predicted"/>
<accession>A0A1D7VM88</accession>
<evidence type="ECO:0000313" key="2">
    <source>
        <dbReference type="Proteomes" id="UP000094094"/>
    </source>
</evidence>
<gene>
    <name evidence="1" type="ORF">SL103_17955</name>
</gene>
<evidence type="ECO:0000313" key="1">
    <source>
        <dbReference type="EMBL" id="AOP47875.1"/>
    </source>
</evidence>
<dbReference type="KEGG" id="slc:SL103_17955"/>
<sequence>MALQPEAVIVQATRGPYRRRGAEGAVEIGAVTGASGLPRRFVVVLMAVSFRAGGRRAQHAFSIPERRSGRWREGQ</sequence>
<dbReference type="Proteomes" id="UP000094094">
    <property type="component" value="Chromosome"/>
</dbReference>
<name>A0A1D7VM88_9ACTN</name>
<keyword evidence="2" id="KW-1185">Reference proteome</keyword>
<dbReference type="EMBL" id="CP017157">
    <property type="protein sequence ID" value="AOP47875.1"/>
    <property type="molecule type" value="Genomic_DNA"/>
</dbReference>
<protein>
    <submittedName>
        <fullName evidence="1">Uncharacterized protein</fullName>
    </submittedName>
</protein>